<name>A0A0M0JIU7_9EUKA</name>
<evidence type="ECO:0000259" key="13">
    <source>
        <dbReference type="Pfam" id="PF00793"/>
    </source>
</evidence>
<dbReference type="AlphaFoldDB" id="A0A0M0JIU7"/>
<evidence type="ECO:0000256" key="3">
    <source>
        <dbReference type="ARBA" id="ARBA00007985"/>
    </source>
</evidence>
<dbReference type="SUPFAM" id="SSF51569">
    <property type="entry name" value="Aldolase"/>
    <property type="match status" value="2"/>
</dbReference>
<dbReference type="OrthoDB" id="2390357at2759"/>
<accession>A0A0M0JIU7</accession>
<dbReference type="PANTHER" id="PTHR21225:SF12">
    <property type="entry name" value="PHOSPHO-2-DEHYDRO-3-DEOXYHEPTONATE ALDOLASE, TYROSINE-INHIBITED"/>
    <property type="match status" value="1"/>
</dbReference>
<comment type="function">
    <text evidence="1">Stereospecific condensation of phosphoenolpyruvate (PEP) and D-erythrose-4-phosphate (E4P) giving rise to 3-deoxy-D-arabino-heptulosonate-7-phosphate (DAHP).</text>
</comment>
<feature type="region of interest" description="Disordered" evidence="12">
    <location>
        <begin position="565"/>
        <end position="584"/>
    </location>
</feature>
<evidence type="ECO:0000256" key="8">
    <source>
        <dbReference type="ARBA" id="ARBA00031111"/>
    </source>
</evidence>
<keyword evidence="7" id="KW-0057">Aromatic amino acid biosynthesis</keyword>
<evidence type="ECO:0000256" key="11">
    <source>
        <dbReference type="ARBA" id="ARBA00047508"/>
    </source>
</evidence>
<keyword evidence="15" id="KW-1185">Reference proteome</keyword>
<evidence type="ECO:0000313" key="14">
    <source>
        <dbReference type="EMBL" id="KOO26262.1"/>
    </source>
</evidence>
<protein>
    <recommendedName>
        <fullName evidence="4">3-deoxy-7-phosphoheptulonate synthase</fullName>
        <ecNumber evidence="4">2.5.1.54</ecNumber>
    </recommendedName>
    <alternativeName>
        <fullName evidence="10">3-deoxy-D-arabino-heptulosonate 7-phosphate synthase</fullName>
    </alternativeName>
    <alternativeName>
        <fullName evidence="9">DAHP synthase</fullName>
    </alternativeName>
    <alternativeName>
        <fullName evidence="8">Phospho-2-keto-3-deoxyheptonate aldolase</fullName>
    </alternativeName>
</protein>
<organism evidence="14 15">
    <name type="scientific">Chrysochromulina tobinii</name>
    <dbReference type="NCBI Taxonomy" id="1460289"/>
    <lineage>
        <taxon>Eukaryota</taxon>
        <taxon>Haptista</taxon>
        <taxon>Haptophyta</taxon>
        <taxon>Prymnesiophyceae</taxon>
        <taxon>Prymnesiales</taxon>
        <taxon>Chrysochromulinaceae</taxon>
        <taxon>Chrysochromulina</taxon>
    </lineage>
</organism>
<dbReference type="GO" id="GO:0005737">
    <property type="term" value="C:cytoplasm"/>
    <property type="evidence" value="ECO:0007669"/>
    <property type="project" value="TreeGrafter"/>
</dbReference>
<dbReference type="EC" id="2.5.1.54" evidence="4"/>
<sequence>MESINQRVLSLRALLPPSCVFEELPGNIATYTQVIDTRQAIINMVAGKDDRLLVVVGPAGATADSSALRALAAQLSSLSSSLSSELVIVLRADACMSLATADQVNKGIRCARELLLEINGLGVPTAIEFRDTITPQFFADLLAWANVSARSEAMRELVSGLSMPVGVRAPSSDVASAVRAIDISGGAHHFLGVSVEGVCGVVKSTGHPDVLAMLPVDGAAAGDGFVGALRRLHEQRPQTALVLELGADDASVTRACEEICRDGTLGARLVGVDMRLAVEGASAGGALNAARLHALAASVTKRRRSRLHSLAAATAAAPTETHNLRISAVSPLLPPACLLEELPRTESSAKVVGDARRGIHKVLTGASDRLVVLLGPAAVDDPAVALEYGARLVQLAREVADELLVVMRVEINTPVTPSTGPWPGLLFDPARDGSYEINKGIRQSRELLLQLNALGLPCALEFRDTITPQFFADVLAWASVDAGSEMLRELVSGLSMPIEMASAVAAAVAAGQPTPCGLSLNSYLLAGAALVGAPAIRGLSLTEPCVDWLATEQIVHTLAAAVRTRRERRGPPVDDDAKKRQRGK</sequence>
<evidence type="ECO:0000256" key="9">
    <source>
        <dbReference type="ARBA" id="ARBA00031349"/>
    </source>
</evidence>
<dbReference type="PANTHER" id="PTHR21225">
    <property type="entry name" value="PHOSPHO-2-DEHYDRO-3-DEOXYHEPTONATE ALDOLASE DAHP SYNTHETASE"/>
    <property type="match status" value="1"/>
</dbReference>
<evidence type="ECO:0000256" key="7">
    <source>
        <dbReference type="ARBA" id="ARBA00023141"/>
    </source>
</evidence>
<evidence type="ECO:0000313" key="15">
    <source>
        <dbReference type="Proteomes" id="UP000037460"/>
    </source>
</evidence>
<dbReference type="InterPro" id="IPR006218">
    <property type="entry name" value="DAHP1/KDSA"/>
</dbReference>
<reference evidence="15" key="1">
    <citation type="journal article" date="2015" name="PLoS Genet.">
        <title>Genome Sequence and Transcriptome Analyses of Chrysochromulina tobin: Metabolic Tools for Enhanced Algal Fitness in the Prominent Order Prymnesiales (Haptophyceae).</title>
        <authorList>
            <person name="Hovde B.T."/>
            <person name="Deodato C.R."/>
            <person name="Hunsperger H.M."/>
            <person name="Ryken S.A."/>
            <person name="Yost W."/>
            <person name="Jha R.K."/>
            <person name="Patterson J."/>
            <person name="Monnat R.J. Jr."/>
            <person name="Barlow S.B."/>
            <person name="Starkenburg S.R."/>
            <person name="Cattolico R.A."/>
        </authorList>
    </citation>
    <scope>NUCLEOTIDE SEQUENCE</scope>
    <source>
        <strain evidence="15">CCMP291</strain>
    </source>
</reference>
<evidence type="ECO:0000256" key="5">
    <source>
        <dbReference type="ARBA" id="ARBA00022605"/>
    </source>
</evidence>
<evidence type="ECO:0000256" key="12">
    <source>
        <dbReference type="SAM" id="MobiDB-lite"/>
    </source>
</evidence>
<evidence type="ECO:0000256" key="1">
    <source>
        <dbReference type="ARBA" id="ARBA00003726"/>
    </source>
</evidence>
<dbReference type="Pfam" id="PF00793">
    <property type="entry name" value="DAHP_synth_1"/>
    <property type="match status" value="2"/>
</dbReference>
<dbReference type="Proteomes" id="UP000037460">
    <property type="component" value="Unassembled WGS sequence"/>
</dbReference>
<comment type="caution">
    <text evidence="14">The sequence shown here is derived from an EMBL/GenBank/DDBJ whole genome shotgun (WGS) entry which is preliminary data.</text>
</comment>
<evidence type="ECO:0000256" key="10">
    <source>
        <dbReference type="ARBA" id="ARBA00032193"/>
    </source>
</evidence>
<evidence type="ECO:0000256" key="2">
    <source>
        <dbReference type="ARBA" id="ARBA00004688"/>
    </source>
</evidence>
<feature type="domain" description="DAHP synthetase I/KDSA" evidence="13">
    <location>
        <begin position="39"/>
        <end position="206"/>
    </location>
</feature>
<gene>
    <name evidence="14" type="ORF">Ctob_008310</name>
</gene>
<feature type="compositionally biased region" description="Basic and acidic residues" evidence="12">
    <location>
        <begin position="569"/>
        <end position="578"/>
    </location>
</feature>
<dbReference type="EMBL" id="JWZX01002875">
    <property type="protein sequence ID" value="KOO26262.1"/>
    <property type="molecule type" value="Genomic_DNA"/>
</dbReference>
<comment type="similarity">
    <text evidence="3">Belongs to the class-I DAHP synthase family.</text>
</comment>
<proteinExistence type="inferred from homology"/>
<feature type="domain" description="DAHP synthetase I/KDSA" evidence="13">
    <location>
        <begin position="361"/>
        <end position="510"/>
    </location>
</feature>
<dbReference type="GO" id="GO:0008652">
    <property type="term" value="P:amino acid biosynthetic process"/>
    <property type="evidence" value="ECO:0007669"/>
    <property type="project" value="UniProtKB-KW"/>
</dbReference>
<dbReference type="InterPro" id="IPR006219">
    <property type="entry name" value="DAHP_synth_1"/>
</dbReference>
<dbReference type="InterPro" id="IPR013785">
    <property type="entry name" value="Aldolase_TIM"/>
</dbReference>
<keyword evidence="6" id="KW-0808">Transferase</keyword>
<evidence type="ECO:0000256" key="4">
    <source>
        <dbReference type="ARBA" id="ARBA00012694"/>
    </source>
</evidence>
<evidence type="ECO:0000256" key="6">
    <source>
        <dbReference type="ARBA" id="ARBA00022679"/>
    </source>
</evidence>
<comment type="pathway">
    <text evidence="2">Metabolic intermediate biosynthesis; chorismate biosynthesis; chorismate from D-erythrose 4-phosphate and phosphoenolpyruvate: step 1/7.</text>
</comment>
<dbReference type="GO" id="GO:0009073">
    <property type="term" value="P:aromatic amino acid family biosynthetic process"/>
    <property type="evidence" value="ECO:0007669"/>
    <property type="project" value="UniProtKB-KW"/>
</dbReference>
<dbReference type="GO" id="GO:0003849">
    <property type="term" value="F:3-deoxy-7-phosphoheptulonate synthase activity"/>
    <property type="evidence" value="ECO:0007669"/>
    <property type="project" value="UniProtKB-EC"/>
</dbReference>
<comment type="catalytic activity">
    <reaction evidence="11">
        <text>D-erythrose 4-phosphate + phosphoenolpyruvate + H2O = 7-phospho-2-dehydro-3-deoxy-D-arabino-heptonate + phosphate</text>
        <dbReference type="Rhea" id="RHEA:14717"/>
        <dbReference type="ChEBI" id="CHEBI:15377"/>
        <dbReference type="ChEBI" id="CHEBI:16897"/>
        <dbReference type="ChEBI" id="CHEBI:43474"/>
        <dbReference type="ChEBI" id="CHEBI:58394"/>
        <dbReference type="ChEBI" id="CHEBI:58702"/>
        <dbReference type="EC" id="2.5.1.54"/>
    </reaction>
</comment>
<dbReference type="Gene3D" id="3.20.20.70">
    <property type="entry name" value="Aldolase class I"/>
    <property type="match status" value="3"/>
</dbReference>
<keyword evidence="5" id="KW-0028">Amino-acid biosynthesis</keyword>